<dbReference type="EMBL" id="JASBWU010000017">
    <property type="protein sequence ID" value="KAJ9115062.1"/>
    <property type="molecule type" value="Genomic_DNA"/>
</dbReference>
<sequence length="274" mass="29716">MSSSMIGNIAIPSLSRFGPPPSEATTSRPAEDIALKYLKHPDANAMAVEAQEDPAYSASAEAVGRDPLELRGKILDDGQLNEIRQRKKSGKIAQFYEEQNDHIERLLKPMHVLTSEAQAEEKDAAGAVRLAIRLSFLANILLAGLQLYAAISSLSLSLFATCIDAVFDPFANILLNILHKRAKTVDEKKWPIGGSRFESSESDYSGVSESGLGIYLFATKYGELISGNIVYGGLMGMVNMILIVESIRTAVTHKDGDTNKLYIPALVSVGVAFR</sequence>
<dbReference type="Proteomes" id="UP001243375">
    <property type="component" value="Unassembled WGS sequence"/>
</dbReference>
<gene>
    <name evidence="1" type="ORF">QFC22_005390</name>
</gene>
<proteinExistence type="predicted"/>
<name>A0ACC2WVJ0_9TREE</name>
<keyword evidence="2" id="KW-1185">Reference proteome</keyword>
<protein>
    <submittedName>
        <fullName evidence="1">Uncharacterized protein</fullName>
    </submittedName>
</protein>
<reference evidence="1" key="1">
    <citation type="submission" date="2023-04" db="EMBL/GenBank/DDBJ databases">
        <title>Draft Genome sequencing of Naganishia species isolated from polar environments using Oxford Nanopore Technology.</title>
        <authorList>
            <person name="Leo P."/>
            <person name="Venkateswaran K."/>
        </authorList>
    </citation>
    <scope>NUCLEOTIDE SEQUENCE</scope>
    <source>
        <strain evidence="1">MNA-CCFEE 5425</strain>
    </source>
</reference>
<evidence type="ECO:0000313" key="2">
    <source>
        <dbReference type="Proteomes" id="UP001243375"/>
    </source>
</evidence>
<comment type="caution">
    <text evidence="1">The sequence shown here is derived from an EMBL/GenBank/DDBJ whole genome shotgun (WGS) entry which is preliminary data.</text>
</comment>
<organism evidence="1 2">
    <name type="scientific">Naganishia vaughanmartiniae</name>
    <dbReference type="NCBI Taxonomy" id="1424756"/>
    <lineage>
        <taxon>Eukaryota</taxon>
        <taxon>Fungi</taxon>
        <taxon>Dikarya</taxon>
        <taxon>Basidiomycota</taxon>
        <taxon>Agaricomycotina</taxon>
        <taxon>Tremellomycetes</taxon>
        <taxon>Filobasidiales</taxon>
        <taxon>Filobasidiaceae</taxon>
        <taxon>Naganishia</taxon>
    </lineage>
</organism>
<evidence type="ECO:0000313" key="1">
    <source>
        <dbReference type="EMBL" id="KAJ9115062.1"/>
    </source>
</evidence>
<accession>A0ACC2WVJ0</accession>